<sequence>MKGNTTGNFGLTEREAFKICKTLLQATSVLAYYDEHTPLVLTCDVSPYGLGAVLEGKPMSSTLSPRMIRWRLFLSSFSYTLKDRADEQLGNMDALSRLPLVEDPPHPADVLFLESEDAPYDAIEIAAATQADSSLRTVKTWIENGRVNLTDCQTLPMVGKFKPQFNELSLSCGCILWSNRVVIPQNLQQPILEELHALCPGIVAMKELASECQLCQQTRHSRPAVRSSFWTRPTYKWQWLHIDFLGLLQGRNFLIVVDAYKMEIQHVQTPPYHPASNVMAERGVQMAKNALRQMSDQNVDCELPRYPLMQRNTPRLYTGKSPAELLIGRRLRRVFDNMHPNCQACKLQQMQPFRKFHPEQRMWERRLTSDKWKLAVVLTTEGQMYLQENGVVTMRHVDQLHDRDKHGNELRGQGSEPFPWVPGGTQSKELPFDGAPSLILRCSQQAGAGTNSTYNDFV</sequence>
<dbReference type="Pfam" id="PF17919">
    <property type="entry name" value="RT_RNaseH_2"/>
    <property type="match status" value="1"/>
</dbReference>
<dbReference type="EMBL" id="JARBHB010000008">
    <property type="protein sequence ID" value="KAJ8877068.1"/>
    <property type="molecule type" value="Genomic_DNA"/>
</dbReference>
<dbReference type="InterPro" id="IPR012337">
    <property type="entry name" value="RNaseH-like_sf"/>
</dbReference>
<reference evidence="3 4" key="1">
    <citation type="submission" date="2023-02" db="EMBL/GenBank/DDBJ databases">
        <title>LHISI_Scaffold_Assembly.</title>
        <authorList>
            <person name="Stuart O.P."/>
            <person name="Cleave R."/>
            <person name="Magrath M.J.L."/>
            <person name="Mikheyev A.S."/>
        </authorList>
    </citation>
    <scope>NUCLEOTIDE SEQUENCE [LARGE SCALE GENOMIC DNA]</scope>
    <source>
        <strain evidence="3">Daus_M_001</strain>
        <tissue evidence="3">Leg muscle</tissue>
    </source>
</reference>
<dbReference type="InterPro" id="IPR050951">
    <property type="entry name" value="Retrovirus_Pol_polyprotein"/>
</dbReference>
<feature type="domain" description="Reverse transcriptase/retrotransposon-derived protein RNase H-like" evidence="2">
    <location>
        <begin position="12"/>
        <end position="56"/>
    </location>
</feature>
<dbReference type="PANTHER" id="PTHR37984">
    <property type="entry name" value="PROTEIN CBG26694"/>
    <property type="match status" value="1"/>
</dbReference>
<dbReference type="Proteomes" id="UP001159363">
    <property type="component" value="Chromosome 7"/>
</dbReference>
<organism evidence="3 4">
    <name type="scientific">Dryococelus australis</name>
    <dbReference type="NCBI Taxonomy" id="614101"/>
    <lineage>
        <taxon>Eukaryota</taxon>
        <taxon>Metazoa</taxon>
        <taxon>Ecdysozoa</taxon>
        <taxon>Arthropoda</taxon>
        <taxon>Hexapoda</taxon>
        <taxon>Insecta</taxon>
        <taxon>Pterygota</taxon>
        <taxon>Neoptera</taxon>
        <taxon>Polyneoptera</taxon>
        <taxon>Phasmatodea</taxon>
        <taxon>Verophasmatodea</taxon>
        <taxon>Anareolatae</taxon>
        <taxon>Phasmatidae</taxon>
        <taxon>Eurycanthinae</taxon>
        <taxon>Dryococelus</taxon>
    </lineage>
</organism>
<feature type="region of interest" description="Disordered" evidence="1">
    <location>
        <begin position="405"/>
        <end position="426"/>
    </location>
</feature>
<accession>A0ABQ9GYG8</accession>
<evidence type="ECO:0000259" key="2">
    <source>
        <dbReference type="Pfam" id="PF17919"/>
    </source>
</evidence>
<name>A0ABQ9GYG8_9NEOP</name>
<dbReference type="InterPro" id="IPR041577">
    <property type="entry name" value="RT_RNaseH_2"/>
</dbReference>
<gene>
    <name evidence="3" type="ORF">PR048_021520</name>
</gene>
<dbReference type="SUPFAM" id="SSF56672">
    <property type="entry name" value="DNA/RNA polymerases"/>
    <property type="match status" value="1"/>
</dbReference>
<dbReference type="InterPro" id="IPR043502">
    <property type="entry name" value="DNA/RNA_pol_sf"/>
</dbReference>
<evidence type="ECO:0000313" key="3">
    <source>
        <dbReference type="EMBL" id="KAJ8877068.1"/>
    </source>
</evidence>
<comment type="caution">
    <text evidence="3">The sequence shown here is derived from an EMBL/GenBank/DDBJ whole genome shotgun (WGS) entry which is preliminary data.</text>
</comment>
<dbReference type="PANTHER" id="PTHR37984:SF12">
    <property type="entry name" value="RIBONUCLEASE H"/>
    <property type="match status" value="1"/>
</dbReference>
<dbReference type="SUPFAM" id="SSF53098">
    <property type="entry name" value="Ribonuclease H-like"/>
    <property type="match status" value="1"/>
</dbReference>
<evidence type="ECO:0000256" key="1">
    <source>
        <dbReference type="SAM" id="MobiDB-lite"/>
    </source>
</evidence>
<dbReference type="Gene3D" id="3.30.420.10">
    <property type="entry name" value="Ribonuclease H-like superfamily/Ribonuclease H"/>
    <property type="match status" value="1"/>
</dbReference>
<protein>
    <recommendedName>
        <fullName evidence="2">Reverse transcriptase/retrotransposon-derived protein RNase H-like domain-containing protein</fullName>
    </recommendedName>
</protein>
<evidence type="ECO:0000313" key="4">
    <source>
        <dbReference type="Proteomes" id="UP001159363"/>
    </source>
</evidence>
<dbReference type="InterPro" id="IPR036397">
    <property type="entry name" value="RNaseH_sf"/>
</dbReference>
<proteinExistence type="predicted"/>
<keyword evidence="4" id="KW-1185">Reference proteome</keyword>